<proteinExistence type="predicted"/>
<accession>A0A3B0A3S3</accession>
<feature type="compositionally biased region" description="Low complexity" evidence="3">
    <location>
        <begin position="441"/>
        <end position="452"/>
    </location>
</feature>
<feature type="domain" description="Bacterial transcriptional activator" evidence="5">
    <location>
        <begin position="565"/>
        <end position="700"/>
    </location>
</feature>
<evidence type="ECO:0000259" key="5">
    <source>
        <dbReference type="SMART" id="SM01043"/>
    </source>
</evidence>
<feature type="transmembrane region" description="Helical" evidence="4">
    <location>
        <begin position="12"/>
        <end position="33"/>
    </location>
</feature>
<dbReference type="InterPro" id="IPR011990">
    <property type="entry name" value="TPR-like_helical_dom_sf"/>
</dbReference>
<dbReference type="Gene3D" id="1.25.40.10">
    <property type="entry name" value="Tetratricopeptide repeat domain"/>
    <property type="match status" value="1"/>
</dbReference>
<evidence type="ECO:0000256" key="4">
    <source>
        <dbReference type="SAM" id="Phobius"/>
    </source>
</evidence>
<feature type="compositionally biased region" description="Basic and acidic residues" evidence="3">
    <location>
        <begin position="454"/>
        <end position="467"/>
    </location>
</feature>
<dbReference type="EMBL" id="RBAN01000002">
    <property type="protein sequence ID" value="RKN55295.1"/>
    <property type="molecule type" value="Genomic_DNA"/>
</dbReference>
<evidence type="ECO:0000313" key="6">
    <source>
        <dbReference type="EMBL" id="RKN55295.1"/>
    </source>
</evidence>
<dbReference type="InterPro" id="IPR005158">
    <property type="entry name" value="BTAD"/>
</dbReference>
<dbReference type="SUPFAM" id="SSF48452">
    <property type="entry name" value="TPR-like"/>
    <property type="match status" value="1"/>
</dbReference>
<dbReference type="AlphaFoldDB" id="A0A3B0A3S3"/>
<dbReference type="SMART" id="SM01043">
    <property type="entry name" value="BTAD"/>
    <property type="match status" value="1"/>
</dbReference>
<feature type="region of interest" description="Disordered" evidence="3">
    <location>
        <begin position="428"/>
        <end position="467"/>
    </location>
</feature>
<gene>
    <name evidence="6" type="ORF">D7193_11405</name>
</gene>
<dbReference type="PANTHER" id="PTHR35807:SF1">
    <property type="entry name" value="TRANSCRIPTIONAL REGULATOR REDD"/>
    <property type="match status" value="1"/>
</dbReference>
<organism evidence="6 7">
    <name type="scientific">Micromonospora costi</name>
    <dbReference type="NCBI Taxonomy" id="1530042"/>
    <lineage>
        <taxon>Bacteria</taxon>
        <taxon>Bacillati</taxon>
        <taxon>Actinomycetota</taxon>
        <taxon>Actinomycetes</taxon>
        <taxon>Micromonosporales</taxon>
        <taxon>Micromonosporaceae</taxon>
        <taxon>Micromonospora</taxon>
    </lineage>
</organism>
<feature type="compositionally biased region" description="Gly residues" evidence="3">
    <location>
        <begin position="322"/>
        <end position="334"/>
    </location>
</feature>
<comment type="caution">
    <text evidence="6">The sequence shown here is derived from an EMBL/GenBank/DDBJ whole genome shotgun (WGS) entry which is preliminary data.</text>
</comment>
<feature type="region of interest" description="Disordered" evidence="3">
    <location>
        <begin position="318"/>
        <end position="341"/>
    </location>
</feature>
<dbReference type="PANTHER" id="PTHR35807">
    <property type="entry name" value="TRANSCRIPTIONAL REGULATOR REDD-RELATED"/>
    <property type="match status" value="1"/>
</dbReference>
<dbReference type="Proteomes" id="UP000279968">
    <property type="component" value="Unassembled WGS sequence"/>
</dbReference>
<dbReference type="InterPro" id="IPR051677">
    <property type="entry name" value="AfsR-DnrI-RedD_regulator"/>
</dbReference>
<keyword evidence="7" id="KW-1185">Reference proteome</keyword>
<evidence type="ECO:0000256" key="1">
    <source>
        <dbReference type="ARBA" id="ARBA00023015"/>
    </source>
</evidence>
<keyword evidence="2" id="KW-0804">Transcription</keyword>
<evidence type="ECO:0000256" key="2">
    <source>
        <dbReference type="ARBA" id="ARBA00023163"/>
    </source>
</evidence>
<sequence length="707" mass="74684">MGVGEVRWPRQLMSLLIVLALLAGPPMLLLRLVGPPISGWPTVQQLRAWVQHPLTEQTLTVALTIAAWLVWLILAYTVTIRVLARLRATVSWLGRVPLPTPLQATASGMAGAAVFGVSANAITAPAPHPPLPATAANPDDPSHTRDVAGSAFRDAGIVVPGGWLPRDVAEQVTAATALVWLRRRRAYRPHPPRQPGGVDQDLTPLPATAAAVQAALAEHPSPPADTNATLVRPTHAPTPASGVLPASGVGLTGPGALAAGRGLLVTTLLAGQHQPTVSLVITRTALTSLLGPAAESLARRLPGLTIADDVDHAVRLLQPRSGGQGGSTHGGSGRPGHETTTDSQLALVLIVDEKAGAADHRGVAGLDAGTHTVVVLGPWPAGQTWQVDQAGRIRDSRRPGQAGQRLCVLDPVAASDLLTVIAHSDPPAINPASPASPPAPAAATLAQRLPRQPTRREPRPTPGDDTRRLELRVLGEPTLLIDGQPLTVRRTAATQILAFLATHPDGADTRHLIHAIWPGPPPHTLTGRLYTTLSELRSTIRAGYGRNVIDHTDDRYRLNPAHVHVDVWRLHTAIQHAATAVTDTTTAWQAVIDAYPDELATGRTWPWLDPIRETLRRHVIDAYVALADAAPDSQSTLALLQAAIRIDPYNADLHARAANTLTALGDPAAAHQLREAYRRRLTGADLHPEDNLSATAVGVSETAPASR</sequence>
<feature type="transmembrane region" description="Helical" evidence="4">
    <location>
        <begin position="59"/>
        <end position="78"/>
    </location>
</feature>
<feature type="region of interest" description="Disordered" evidence="3">
    <location>
        <begin position="126"/>
        <end position="146"/>
    </location>
</feature>
<keyword evidence="4" id="KW-0812">Transmembrane</keyword>
<dbReference type="GO" id="GO:0003677">
    <property type="term" value="F:DNA binding"/>
    <property type="evidence" value="ECO:0007669"/>
    <property type="project" value="TreeGrafter"/>
</dbReference>
<reference evidence="6 7" key="1">
    <citation type="journal article" date="2015" name="Int. J. Syst. Evol. Microbiol.">
        <title>Micromonospora costi sp. nov., isolated from a leaf of Costus speciosus.</title>
        <authorList>
            <person name="Thawai C."/>
        </authorList>
    </citation>
    <scope>NUCLEOTIDE SEQUENCE [LARGE SCALE GENOMIC DNA]</scope>
    <source>
        <strain evidence="6 7">CS1-12</strain>
    </source>
</reference>
<keyword evidence="1" id="KW-0805">Transcription regulation</keyword>
<dbReference type="GO" id="GO:0006355">
    <property type="term" value="P:regulation of DNA-templated transcription"/>
    <property type="evidence" value="ECO:0007669"/>
    <property type="project" value="TreeGrafter"/>
</dbReference>
<protein>
    <recommendedName>
        <fullName evidence="5">Bacterial transcriptional activator domain-containing protein</fullName>
    </recommendedName>
</protein>
<dbReference type="Gene3D" id="1.10.10.10">
    <property type="entry name" value="Winged helix-like DNA-binding domain superfamily/Winged helix DNA-binding domain"/>
    <property type="match status" value="1"/>
</dbReference>
<keyword evidence="4" id="KW-1133">Transmembrane helix</keyword>
<name>A0A3B0A3S3_9ACTN</name>
<evidence type="ECO:0000313" key="7">
    <source>
        <dbReference type="Proteomes" id="UP000279968"/>
    </source>
</evidence>
<dbReference type="InterPro" id="IPR036388">
    <property type="entry name" value="WH-like_DNA-bd_sf"/>
</dbReference>
<feature type="region of interest" description="Disordered" evidence="3">
    <location>
        <begin position="218"/>
        <end position="245"/>
    </location>
</feature>
<evidence type="ECO:0000256" key="3">
    <source>
        <dbReference type="SAM" id="MobiDB-lite"/>
    </source>
</evidence>
<keyword evidence="4" id="KW-0472">Membrane</keyword>